<dbReference type="GO" id="GO:0005829">
    <property type="term" value="C:cytosol"/>
    <property type="evidence" value="ECO:0007669"/>
    <property type="project" value="TreeGrafter"/>
</dbReference>
<sequence length="127" mass="13673">MMKRKAFSAAGAVSVGPYSHGVECGEVIYFSGQTPIDSETGKLVEGDIGAQTKQCFVNLFHVLSAANLTPDHVVKVNVFLTDMSDFTSMNQVYEKQFAAPYPARTTIGVAALPLGAKVEIEMIARKD</sequence>
<reference evidence="3" key="1">
    <citation type="submission" date="2016-10" db="EMBL/GenBank/DDBJ databases">
        <authorList>
            <person name="Varghese N."/>
            <person name="Submissions S."/>
        </authorList>
    </citation>
    <scope>NUCLEOTIDE SEQUENCE [LARGE SCALE GENOMIC DNA]</scope>
    <source>
        <strain evidence="3">DSM 13327</strain>
    </source>
</reference>
<dbReference type="InterPro" id="IPR006175">
    <property type="entry name" value="YjgF/YER057c/UK114"/>
</dbReference>
<dbReference type="InterPro" id="IPR006056">
    <property type="entry name" value="RidA"/>
</dbReference>
<dbReference type="GO" id="GO:0019239">
    <property type="term" value="F:deaminase activity"/>
    <property type="evidence" value="ECO:0007669"/>
    <property type="project" value="TreeGrafter"/>
</dbReference>
<dbReference type="SUPFAM" id="SSF55298">
    <property type="entry name" value="YjgF-like"/>
    <property type="match status" value="1"/>
</dbReference>
<evidence type="ECO:0000313" key="2">
    <source>
        <dbReference type="EMBL" id="SFM30086.1"/>
    </source>
</evidence>
<dbReference type="Gene3D" id="3.30.1330.40">
    <property type="entry name" value="RutC-like"/>
    <property type="match status" value="1"/>
</dbReference>
<dbReference type="CDD" id="cd00448">
    <property type="entry name" value="YjgF_YER057c_UK114_family"/>
    <property type="match status" value="1"/>
</dbReference>
<name>A0A1I4PR84_9FIRM</name>
<dbReference type="Pfam" id="PF01042">
    <property type="entry name" value="Ribonuc_L-PSP"/>
    <property type="match status" value="1"/>
</dbReference>
<accession>A0A1I4PR84</accession>
<proteinExistence type="inferred from homology"/>
<dbReference type="AlphaFoldDB" id="A0A1I4PR84"/>
<dbReference type="PANTHER" id="PTHR11803">
    <property type="entry name" value="2-IMINOBUTANOATE/2-IMINOPROPANOATE DEAMINASE RIDA"/>
    <property type="match status" value="1"/>
</dbReference>
<dbReference type="Proteomes" id="UP000199520">
    <property type="component" value="Unassembled WGS sequence"/>
</dbReference>
<protein>
    <submittedName>
        <fullName evidence="2">2-iminobutanoate/2-iminopropanoate deaminase</fullName>
    </submittedName>
</protein>
<dbReference type="OrthoDB" id="9803101at2"/>
<dbReference type="PANTHER" id="PTHR11803:SF58">
    <property type="entry name" value="PROTEIN HMF1-RELATED"/>
    <property type="match status" value="1"/>
</dbReference>
<evidence type="ECO:0000313" key="3">
    <source>
        <dbReference type="Proteomes" id="UP000199520"/>
    </source>
</evidence>
<dbReference type="STRING" id="1123291.SAMN04490355_107012"/>
<comment type="similarity">
    <text evidence="1">Belongs to the RutC family.</text>
</comment>
<dbReference type="InterPro" id="IPR035959">
    <property type="entry name" value="RutC-like_sf"/>
</dbReference>
<dbReference type="EMBL" id="FOTS01000070">
    <property type="protein sequence ID" value="SFM30086.1"/>
    <property type="molecule type" value="Genomic_DNA"/>
</dbReference>
<dbReference type="RefSeq" id="WP_090943753.1">
    <property type="nucleotide sequence ID" value="NZ_FOTS01000070.1"/>
</dbReference>
<evidence type="ECO:0000256" key="1">
    <source>
        <dbReference type="ARBA" id="ARBA00010552"/>
    </source>
</evidence>
<organism evidence="2 3">
    <name type="scientific">Pelosinus propionicus DSM 13327</name>
    <dbReference type="NCBI Taxonomy" id="1123291"/>
    <lineage>
        <taxon>Bacteria</taxon>
        <taxon>Bacillati</taxon>
        <taxon>Bacillota</taxon>
        <taxon>Negativicutes</taxon>
        <taxon>Selenomonadales</taxon>
        <taxon>Sporomusaceae</taxon>
        <taxon>Pelosinus</taxon>
    </lineage>
</organism>
<dbReference type="FunFam" id="3.30.1330.40:FF:000001">
    <property type="entry name" value="L-PSP family endoribonuclease"/>
    <property type="match status" value="1"/>
</dbReference>
<dbReference type="NCBIfam" id="TIGR00004">
    <property type="entry name" value="Rid family detoxifying hydrolase"/>
    <property type="match status" value="1"/>
</dbReference>
<gene>
    <name evidence="2" type="ORF">SAMN04490355_107012</name>
</gene>
<keyword evidence="3" id="KW-1185">Reference proteome</keyword>